<dbReference type="Proteomes" id="UP001337305">
    <property type="component" value="Unassembled WGS sequence"/>
</dbReference>
<evidence type="ECO:0000313" key="3">
    <source>
        <dbReference type="Proteomes" id="UP001337305"/>
    </source>
</evidence>
<dbReference type="EMBL" id="JAODOP010000004">
    <property type="protein sequence ID" value="MEF3835639.1"/>
    <property type="molecule type" value="Genomic_DNA"/>
</dbReference>
<evidence type="ECO:0000313" key="2">
    <source>
        <dbReference type="EMBL" id="MEF3835639.1"/>
    </source>
</evidence>
<dbReference type="Pfam" id="PF23237">
    <property type="entry name" value="HYR_4C"/>
    <property type="match status" value="1"/>
</dbReference>
<feature type="domain" description="HYR-like" evidence="1">
    <location>
        <begin position="2386"/>
        <end position="2456"/>
    </location>
</feature>
<organism evidence="2 3">
    <name type="scientific">Flavivirga spongiicola</name>
    <dbReference type="NCBI Taxonomy" id="421621"/>
    <lineage>
        <taxon>Bacteria</taxon>
        <taxon>Pseudomonadati</taxon>
        <taxon>Bacteroidota</taxon>
        <taxon>Flavobacteriia</taxon>
        <taxon>Flavobacteriales</taxon>
        <taxon>Flavobacteriaceae</taxon>
        <taxon>Flavivirga</taxon>
    </lineage>
</organism>
<dbReference type="RefSeq" id="WP_303307920.1">
    <property type="nucleotide sequence ID" value="NZ_JAODOP010000004.1"/>
</dbReference>
<keyword evidence="3" id="KW-1185">Reference proteome</keyword>
<reference evidence="2 3" key="1">
    <citation type="submission" date="2022-09" db="EMBL/GenBank/DDBJ databases">
        <title>Genome sequencing of Flavivirga sp. MEBiC05379.</title>
        <authorList>
            <person name="Oh H.-M."/>
            <person name="Kwon K.K."/>
            <person name="Park M.J."/>
            <person name="Yang S.-H."/>
        </authorList>
    </citation>
    <scope>NUCLEOTIDE SEQUENCE [LARGE SCALE GENOMIC DNA]</scope>
    <source>
        <strain evidence="2 3">MEBiC05379</strain>
    </source>
</reference>
<dbReference type="InterPro" id="IPR057078">
    <property type="entry name" value="HYR-4C"/>
</dbReference>
<sequence length="2739" mass="287269">MKKLYAKKTFANIPSIKLMLFAFLLIIAYSTNSYSQVRVPFTPRTSDLTPTQTIYNIKGDFTMMGNTNLTLVDYDETSANDGDMKYVDEDGTAVPGNNTFNSSSATLTFSTENGAIPDCSNILFAGLYWVGRAGNGVDNNDDGDNNPHTFQVTKDGITKSFDKRKVSIKGPGASGYTELTADPSDIHYPTGLDPSNNYGLDSNIFTAYTEVTQYVRDNGLGEYFVADIALNEGSIDINGYSGGWGMVIVYENALMKWRNVTVFDGYAFVEGNNADEFEFDINGFNAVQTGDVNVKLGLMASEGELRWDLDYFEIEILETGNYQRLANNRGATNNFFDSTIETGGNARLPDLINNTGLDIVMFDIPNPGNSIIGNSQTNTSFRYGSSRDTFMIFNTTFSVDAYVPEPEGILTNTLIDGNAPGAGNTSLEPNENADFAIQIRNKGTEATNNTVITIPLPPSLGSIDPNDLNINSNIYPPLVSTLGNPTYNPAIGSNGAIEWNIGTLPVPVDPDTLLADISFSLTVTTDCSILSDPNLGANVTVNGTISGVGAISNSSFNNPLVQGYESTGPCIGDPIPVPIIIPIESSDYVNEAPVITAPSPLDIEGCDENDITALNARYPYSASQSVDIKDTYVTTGYTASDNGTIVSITYTDVITQNSSCQLIVTRTFTATDDCDNITTAVQVININDTIPALGTTPAGTTNINICASETEIDAIATTAADITALETAYTDDCGTVTATFVSQSLTGDACAWSLERTYNISDGCPANDFTVTITHSGSDQDPASGTTPAGTTDINACASETEIDTIATTAADITALETAYTDDCGTVTATFVSQSLTGDACTWSLERTYNISDGCPANDFTVTITHSGSDQDPASGTTPAGTTDINACASETEIDTIATTAADITALETAYTDDCGTVTATFVSQSLTGDACTWSLERTYNISDGCPANDFTVTITHSGSDQDPASGTTPAGTTNINACASETEIDTIATTAADITALETAYTDDCGTVTATFVSQSLTGDACTWSLERTYNISDGCPANDFTVTITHSGSDQDPASGTTPAGTTDINACASETEIDTIATTAADITALETAYTDDCGTVTATFVSQSLTGDACTWSLERTYNISDGCPANDFTVTITHSGSDQDPASGTTPAGTTNINACASETEIDTIATTAADITALETAYTDDCGTVTATFVSQSLTGDACTWSLERTYNISDGCPANDFTVTITHSGSDQDPASGTTPAGTTNINACASETEIDTIATTVADITALETAYTDDCGTVTATFLSQSLTGDACAWSLERTYNISDGCPANDFTVTITHSGSDQDPASGITPAGTTDINACASETEIDTIATTAADITALETAYTDDCGTVAATFVSQSLTGDACAWSLERTYNISDGCPANDFTVTITHSGSDQDPASGITPAGTTDINACASETEIDTIATTAADITALETAYTDDCGTVTATFLSQSLTGDACAWSLERTYNISDGCPANDFTVTITHSGSDQDPASGITPDGTTDINACASETEIDTIATTAADITALETAYTDDCGTVTATFLSQSLTGDACAWSLERTYNISDGCPANDFTVTITHSGSDQINPIIDNTNLANIEIECGTGDTQTTLTAWLNSNAGATATDNCSTVTWDNDYGLNTSVQCNNGAITVTFTAEDTCGNKSSTTATYLIKDTVAPNITTQASNETVQCDGAGNLTNLNDWLANNGGATATDDCSTVTWSNNFNSLSDDCGATGSVTVIFSAIDACNNTSTTTATFTIEDNTDPQWTNAPADLTVQCDGTTDPNGAFAAWLTSFSGTDTCGTATVTNNSNGLSDLCGATGSETVTFFLTDECGNDIELDATFTIVDTADPEWTNPPADLTVECDGTTDPNGAFAAWLTSFSGTDACGTATVTNNSNGLSDLCGATGSETVTFFLTDECGNDIELDATFTIVDTADPEWTNPPADLTVECDGTTDPNGAFAAWLTSFSGTDACGTATVTNNSTGLSDLCGATGSETVTFFLTDECGNDIELDATFTIVDTADPEWTNPPADLTVECDGTTDPNGAFAAWLTSFSGTDACGTATVTNNSTGLSDLCGATGAETVTFFLTDECGNDIELDATFTIVDTADPEWTNPPADLTVECDGTTDPNGAFAAWLTSFSGTDACGTATVTNNSTGLSDLCGATGSETVTFFLTDECGNDIELDATFTIVDTLPPVLSLPSNATAECSDDLTTIAFGTATATDNCDPTPTITFEDDIEDGACPNTFKIIRTWTATDSCGNSVSANQEISTADTTAPKVSGTIAEFVVEGCSVTDAPAPVTSIAELEDFGLNITDNCTDNANLIVTNSDTSENSCPIVITRSYTIKDACGNSITITHKINIVDTTPPVFSSLPNDQTVECSDNLTPSSLGTAVATDDCGTPPNISFEDVRTNGDCPNNYTIARTWTATDECGLETKHTQIITVQDTKAPEPTTTFEEILNVSCTDIPDIPELTFADNCSTNITVVFNETNSYEENVFVDYEIVRTWIVRDECDNEKTYTQTLQVALDEVITDLAAPDWCYDEGAINMNNLLPDDLNTNGTWELLEGDPAATLNANIFDPSGLELSVDFLPESGGIDYKFRYTTTDEGCISITEVTMNVHADCVVLPCGENDITISKAVTPNGDAYNEFFEISGIELCGFIYDVKIFNRWGALVYESDNYQNDWNGAASSGSIGTAGKVPNGTYYYIIKLQNSGLNPITGPVYLGTK</sequence>
<protein>
    <submittedName>
        <fullName evidence="2">Gliding motility-associated C-terminal domain-containing protein</fullName>
    </submittedName>
</protein>
<comment type="caution">
    <text evidence="2">The sequence shown here is derived from an EMBL/GenBank/DDBJ whole genome shotgun (WGS) entry which is preliminary data.</text>
</comment>
<dbReference type="Pfam" id="PF13585">
    <property type="entry name" value="CHU_C"/>
    <property type="match status" value="1"/>
</dbReference>
<proteinExistence type="predicted"/>
<gene>
    <name evidence="2" type="ORF">N1F79_21115</name>
</gene>
<accession>A0ABU7XY30</accession>
<dbReference type="InterPro" id="IPR026341">
    <property type="entry name" value="T9SS_type_B"/>
</dbReference>
<dbReference type="NCBIfam" id="TIGR04131">
    <property type="entry name" value="Bac_Flav_CTERM"/>
    <property type="match status" value="1"/>
</dbReference>
<name>A0ABU7XY30_9FLAO</name>
<evidence type="ECO:0000259" key="1">
    <source>
        <dbReference type="Pfam" id="PF23237"/>
    </source>
</evidence>